<protein>
    <submittedName>
        <fullName evidence="1">Uncharacterized protein</fullName>
    </submittedName>
</protein>
<gene>
    <name evidence="1" type="ORF">COX60_00975</name>
</gene>
<proteinExistence type="predicted"/>
<accession>A0A2M7W4G6</accession>
<sequence>MKLGGLKRLIVWFLVLNLSLVYLSFGSGVERAKGASSIVCPNWKSNKSVHVGSSSAPKGPLSFTQFKTLGVIKSLQISWVGGNNAPPGYFSSFKDPIGGIGKSHEMYAIERKGKVIECQLMDQGDHYYKDRGDGMTELLNLNEKIDYKIYQIYSSINNLDIDLADSSTKFIASKPLEGYYDPMQGRSGDIMEDSDIERGSESFLEPVNYKRQSEISDGLVLDGTSQNDDLYILTFSWNYFPDNTSSQSNYAIYGLLYEYNVFYSESGGEWKKVNDWGDIGFGANPCSKKFNTNPDKNLRNKKYSCGRLVKLENGKTYSFQVGSTIGLTSSTYRYIYSNTQKLIVDSSGKVTQDGLDEPDIITINELAKTDKDSEECLGSEGPFNFFKKGLCAVMQMMIDISIGMTAWASGFFASSININI</sequence>
<dbReference type="EMBL" id="PFQF01000019">
    <property type="protein sequence ID" value="PJA20683.1"/>
    <property type="molecule type" value="Genomic_DNA"/>
</dbReference>
<name>A0A2M7W4G6_9BACT</name>
<evidence type="ECO:0000313" key="1">
    <source>
        <dbReference type="EMBL" id="PJA20683.1"/>
    </source>
</evidence>
<evidence type="ECO:0000313" key="2">
    <source>
        <dbReference type="Proteomes" id="UP000230137"/>
    </source>
</evidence>
<dbReference type="Proteomes" id="UP000230137">
    <property type="component" value="Unassembled WGS sequence"/>
</dbReference>
<organism evidence="1 2">
    <name type="scientific">Candidatus Berkelbacteria bacterium CG_4_10_14_0_2_um_filter_35_9_33_12</name>
    <dbReference type="NCBI Taxonomy" id="1974499"/>
    <lineage>
        <taxon>Bacteria</taxon>
        <taxon>Candidatus Berkelbacteria</taxon>
    </lineage>
</organism>
<dbReference type="AlphaFoldDB" id="A0A2M7W4G6"/>
<comment type="caution">
    <text evidence="1">The sequence shown here is derived from an EMBL/GenBank/DDBJ whole genome shotgun (WGS) entry which is preliminary data.</text>
</comment>
<reference evidence="2" key="1">
    <citation type="submission" date="2017-09" db="EMBL/GenBank/DDBJ databases">
        <title>Depth-based differentiation of microbial function through sediment-hosted aquifers and enrichment of novel symbionts in the deep terrestrial subsurface.</title>
        <authorList>
            <person name="Probst A.J."/>
            <person name="Ladd B."/>
            <person name="Jarett J.K."/>
            <person name="Geller-Mcgrath D.E."/>
            <person name="Sieber C.M.K."/>
            <person name="Emerson J.B."/>
            <person name="Anantharaman K."/>
            <person name="Thomas B.C."/>
            <person name="Malmstrom R."/>
            <person name="Stieglmeier M."/>
            <person name="Klingl A."/>
            <person name="Woyke T."/>
            <person name="Ryan C.M."/>
            <person name="Banfield J.F."/>
        </authorList>
    </citation>
    <scope>NUCLEOTIDE SEQUENCE [LARGE SCALE GENOMIC DNA]</scope>
</reference>